<comment type="caution">
    <text evidence="13">The sequence shown here is derived from an EMBL/GenBank/DDBJ whole genome shotgun (WGS) entry which is preliminary data.</text>
</comment>
<sequence length="399" mass="44771">MEIYLVGGAVRDQLLGFPIKERDYVVVGASPAEMLKQGFRLIGKDFPVFLHPQTHEEYALARTERKIGPGYKGFSCYAAPDVTLEEDLKRRDLTINALAQTNNGEIIDPFQGQKDIENKLLRHVSPAFSEDPVRILRVARFMARFSSFGFRVAKETMALMKMMVSMGEVHALVPERVWQEFSIALTEPSPQAFIKTLEDCGALAVLFPELYELHTHDASIKVHSQQLSPPHYLSVLEKAVLLTSDPEVRFAALLCDLGKGVANEETQKGVQKIRSLCQRYRIPHAYASLAMMAAAYHLLCHRALALEASSLYHLLEKTNALKQSSCLDQFLLVCEADFRAYSGLDHRVYLQRERVLAAVEIVKKISASELKKSGLMGAALGKKLREHRIQALSDFLQTV</sequence>
<dbReference type="PANTHER" id="PTHR47545:SF1">
    <property type="entry name" value="MULTIFUNCTIONAL CCA PROTEIN"/>
    <property type="match status" value="1"/>
</dbReference>
<keyword evidence="2 11" id="KW-0808">Transferase</keyword>
<evidence type="ECO:0000256" key="9">
    <source>
        <dbReference type="ARBA" id="ARBA00022842"/>
    </source>
</evidence>
<keyword evidence="7 11" id="KW-0692">RNA repair</keyword>
<keyword evidence="9 11" id="KW-0460">Magnesium</keyword>
<feature type="binding site" evidence="11">
    <location>
        <position position="137"/>
    </location>
    <ligand>
        <name>ATP</name>
        <dbReference type="ChEBI" id="CHEBI:30616"/>
    </ligand>
</feature>
<dbReference type="Proteomes" id="UP000054075">
    <property type="component" value="Unassembled WGS sequence"/>
</dbReference>
<dbReference type="InterPro" id="IPR012006">
    <property type="entry name" value="CCA_bact"/>
</dbReference>
<dbReference type="EC" id="2.7.7.72" evidence="11"/>
<dbReference type="GO" id="GO:0004810">
    <property type="term" value="F:CCA tRNA nucleotidyltransferase activity"/>
    <property type="evidence" value="ECO:0007669"/>
    <property type="project" value="UniProtKB-UniRule"/>
</dbReference>
<feature type="binding site" evidence="11">
    <location>
        <position position="21"/>
    </location>
    <ligand>
        <name>Mg(2+)</name>
        <dbReference type="ChEBI" id="CHEBI:18420"/>
    </ligand>
</feature>
<dbReference type="InterPro" id="IPR043519">
    <property type="entry name" value="NT_sf"/>
</dbReference>
<feature type="binding site" evidence="11">
    <location>
        <position position="91"/>
    </location>
    <ligand>
        <name>CTP</name>
        <dbReference type="ChEBI" id="CHEBI:37563"/>
    </ligand>
</feature>
<evidence type="ECO:0000313" key="14">
    <source>
        <dbReference type="Proteomes" id="UP000054075"/>
    </source>
</evidence>
<dbReference type="SUPFAM" id="SSF81301">
    <property type="entry name" value="Nucleotidyltransferase"/>
    <property type="match status" value="1"/>
</dbReference>
<evidence type="ECO:0000256" key="5">
    <source>
        <dbReference type="ARBA" id="ARBA00022723"/>
    </source>
</evidence>
<name>A8PL05_9COXI</name>
<comment type="catalytic activity">
    <reaction evidence="11">
        <text>a tRNA with a 3' CCA end + 2 CTP + ATP = a tRNA with a 3' CCACCA end + 3 diphosphate</text>
        <dbReference type="Rhea" id="RHEA:76235"/>
        <dbReference type="Rhea" id="RHEA-COMP:10468"/>
        <dbReference type="Rhea" id="RHEA-COMP:18655"/>
        <dbReference type="ChEBI" id="CHEBI:30616"/>
        <dbReference type="ChEBI" id="CHEBI:33019"/>
        <dbReference type="ChEBI" id="CHEBI:37563"/>
        <dbReference type="ChEBI" id="CHEBI:83071"/>
        <dbReference type="ChEBI" id="CHEBI:195187"/>
    </reaction>
</comment>
<dbReference type="FunFam" id="3.30.460.10:FF:000016">
    <property type="entry name" value="Multifunctional CCA protein"/>
    <property type="match status" value="1"/>
</dbReference>
<evidence type="ECO:0000256" key="10">
    <source>
        <dbReference type="ARBA" id="ARBA00022884"/>
    </source>
</evidence>
<evidence type="ECO:0000256" key="11">
    <source>
        <dbReference type="HAMAP-Rule" id="MF_01262"/>
    </source>
</evidence>
<reference evidence="13" key="1">
    <citation type="submission" date="2006-04" db="EMBL/GenBank/DDBJ databases">
        <authorList>
            <person name="Seshadri R."/>
            <person name="Federici B.A."/>
        </authorList>
    </citation>
    <scope>NUCLEOTIDE SEQUENCE [LARGE SCALE GENOMIC DNA]</scope>
</reference>
<feature type="binding site" evidence="11">
    <location>
        <position position="8"/>
    </location>
    <ligand>
        <name>ATP</name>
        <dbReference type="ChEBI" id="CHEBI:30616"/>
    </ligand>
</feature>
<reference evidence="13" key="2">
    <citation type="submission" date="2007-10" db="EMBL/GenBank/DDBJ databases">
        <authorList>
            <person name="Myers G.S."/>
        </authorList>
    </citation>
    <scope>NUCLEOTIDE SEQUENCE [LARGE SCALE GENOMIC DNA]</scope>
</reference>
<comment type="miscellaneous">
    <text evidence="11">A single active site specifically recognizes both ATP and CTP and is responsible for their addition.</text>
</comment>
<comment type="cofactor">
    <cofactor evidence="1 11">
        <name>Mg(2+)</name>
        <dbReference type="ChEBI" id="CHEBI:18420"/>
    </cofactor>
</comment>
<dbReference type="Pfam" id="PF01743">
    <property type="entry name" value="PolyA_pol"/>
    <property type="match status" value="1"/>
</dbReference>
<dbReference type="eggNOG" id="COG0617">
    <property type="taxonomic scope" value="Bacteria"/>
</dbReference>
<keyword evidence="13" id="KW-0378">Hydrolase</keyword>
<feature type="binding site" evidence="11">
    <location>
        <position position="11"/>
    </location>
    <ligand>
        <name>CTP</name>
        <dbReference type="ChEBI" id="CHEBI:37563"/>
    </ligand>
</feature>
<dbReference type="GO" id="GO:0016787">
    <property type="term" value="F:hydrolase activity"/>
    <property type="evidence" value="ECO:0007669"/>
    <property type="project" value="UniProtKB-KW"/>
</dbReference>
<dbReference type="HAMAP" id="MF_01262">
    <property type="entry name" value="CCA_bact_type2"/>
    <property type="match status" value="1"/>
</dbReference>
<dbReference type="InterPro" id="IPR050124">
    <property type="entry name" value="tRNA_CCA-adding_enzyme"/>
</dbReference>
<dbReference type="PIRSF" id="PIRSF000813">
    <property type="entry name" value="CCA_bact"/>
    <property type="match status" value="1"/>
</dbReference>
<keyword evidence="10 11" id="KW-0694">RNA-binding</keyword>
<dbReference type="CDD" id="cd05398">
    <property type="entry name" value="NT_ClassII-CCAase"/>
    <property type="match status" value="1"/>
</dbReference>
<dbReference type="Gene3D" id="1.10.3090.10">
    <property type="entry name" value="cca-adding enzyme, domain 2"/>
    <property type="match status" value="1"/>
</dbReference>
<dbReference type="InterPro" id="IPR002646">
    <property type="entry name" value="PolA_pol_head_dom"/>
</dbReference>
<dbReference type="OrthoDB" id="9805698at2"/>
<comment type="catalytic activity">
    <reaction evidence="11">
        <text>a tRNA precursor + 2 CTP + ATP = a tRNA with a 3' CCA end + 3 diphosphate</text>
        <dbReference type="Rhea" id="RHEA:14433"/>
        <dbReference type="Rhea" id="RHEA-COMP:10465"/>
        <dbReference type="Rhea" id="RHEA-COMP:10468"/>
        <dbReference type="ChEBI" id="CHEBI:30616"/>
        <dbReference type="ChEBI" id="CHEBI:33019"/>
        <dbReference type="ChEBI" id="CHEBI:37563"/>
        <dbReference type="ChEBI" id="CHEBI:74896"/>
        <dbReference type="ChEBI" id="CHEBI:83071"/>
        <dbReference type="EC" id="2.7.7.72"/>
    </reaction>
</comment>
<feature type="binding site" evidence="11">
    <location>
        <position position="137"/>
    </location>
    <ligand>
        <name>CTP</name>
        <dbReference type="ChEBI" id="CHEBI:37563"/>
    </ligand>
</feature>
<dbReference type="GO" id="GO:0000287">
    <property type="term" value="F:magnesium ion binding"/>
    <property type="evidence" value="ECO:0007669"/>
    <property type="project" value="UniProtKB-UniRule"/>
</dbReference>
<evidence type="ECO:0000256" key="2">
    <source>
        <dbReference type="ARBA" id="ARBA00022679"/>
    </source>
</evidence>
<comment type="similarity">
    <text evidence="11">Belongs to the tRNA nucleotidyltransferase/poly(A) polymerase family. Bacterial CCA-adding enzyme type 2 subfamily.</text>
</comment>
<feature type="binding site" evidence="11">
    <location>
        <position position="8"/>
    </location>
    <ligand>
        <name>CTP</name>
        <dbReference type="ChEBI" id="CHEBI:37563"/>
    </ligand>
</feature>
<dbReference type="EMBL" id="AAQJ02000001">
    <property type="protein sequence ID" value="EDP46845.1"/>
    <property type="molecule type" value="Genomic_DNA"/>
</dbReference>
<feature type="binding site" evidence="11">
    <location>
        <position position="140"/>
    </location>
    <ligand>
        <name>CTP</name>
        <dbReference type="ChEBI" id="CHEBI:37563"/>
    </ligand>
</feature>
<dbReference type="GO" id="GO:0042245">
    <property type="term" value="P:RNA repair"/>
    <property type="evidence" value="ECO:0007669"/>
    <property type="project" value="UniProtKB-KW"/>
</dbReference>
<feature type="binding site" evidence="11">
    <location>
        <position position="23"/>
    </location>
    <ligand>
        <name>Mg(2+)</name>
        <dbReference type="ChEBI" id="CHEBI:18420"/>
    </ligand>
</feature>
<evidence type="ECO:0000256" key="7">
    <source>
        <dbReference type="ARBA" id="ARBA00022800"/>
    </source>
</evidence>
<dbReference type="PROSITE" id="PS51831">
    <property type="entry name" value="HD"/>
    <property type="match status" value="1"/>
</dbReference>
<accession>A8PL05</accession>
<keyword evidence="14" id="KW-1185">Reference proteome</keyword>
<feature type="binding site" evidence="11">
    <location>
        <position position="91"/>
    </location>
    <ligand>
        <name>ATP</name>
        <dbReference type="ChEBI" id="CHEBI:30616"/>
    </ligand>
</feature>
<dbReference type="NCBIfam" id="NF008137">
    <property type="entry name" value="PRK10885.1"/>
    <property type="match status" value="1"/>
</dbReference>
<feature type="binding site" evidence="11">
    <location>
        <position position="140"/>
    </location>
    <ligand>
        <name>ATP</name>
        <dbReference type="ChEBI" id="CHEBI:30616"/>
    </ligand>
</feature>
<feature type="binding site" evidence="11">
    <location>
        <position position="11"/>
    </location>
    <ligand>
        <name>ATP</name>
        <dbReference type="ChEBI" id="CHEBI:30616"/>
    </ligand>
</feature>
<dbReference type="GO" id="GO:0160016">
    <property type="term" value="F:CCACCA tRNA nucleotidyltransferase activity"/>
    <property type="evidence" value="ECO:0007669"/>
    <property type="project" value="RHEA"/>
</dbReference>
<dbReference type="AlphaFoldDB" id="A8PL05"/>
<evidence type="ECO:0000256" key="3">
    <source>
        <dbReference type="ARBA" id="ARBA00022694"/>
    </source>
</evidence>
<evidence type="ECO:0000256" key="6">
    <source>
        <dbReference type="ARBA" id="ARBA00022741"/>
    </source>
</evidence>
<evidence type="ECO:0000259" key="12">
    <source>
        <dbReference type="PROSITE" id="PS51831"/>
    </source>
</evidence>
<evidence type="ECO:0000256" key="4">
    <source>
        <dbReference type="ARBA" id="ARBA00022695"/>
    </source>
</evidence>
<evidence type="ECO:0000313" key="13">
    <source>
        <dbReference type="EMBL" id="EDP46845.1"/>
    </source>
</evidence>
<dbReference type="RefSeq" id="WP_006035810.1">
    <property type="nucleotide sequence ID" value="NZ_AAQJ02000001.1"/>
</dbReference>
<evidence type="ECO:0000256" key="8">
    <source>
        <dbReference type="ARBA" id="ARBA00022840"/>
    </source>
</evidence>
<gene>
    <name evidence="11" type="primary">cca</name>
    <name evidence="13" type="ORF">RICGR_0178</name>
</gene>
<keyword evidence="6 11" id="KW-0547">Nucleotide-binding</keyword>
<protein>
    <recommendedName>
        <fullName evidence="11">CCA-adding enzyme</fullName>
        <ecNumber evidence="11">2.7.7.72</ecNumber>
    </recommendedName>
    <alternativeName>
        <fullName evidence="11">CCA tRNA nucleotidyltransferase</fullName>
    </alternativeName>
    <alternativeName>
        <fullName evidence="11">tRNA CCA-pyrophosphorylase</fullName>
    </alternativeName>
    <alternativeName>
        <fullName evidence="11">tRNA adenylyl-/cytidylyl- transferase</fullName>
    </alternativeName>
    <alternativeName>
        <fullName evidence="11">tRNA nucleotidyltransferase</fullName>
    </alternativeName>
    <alternativeName>
        <fullName evidence="11">tRNA-NT</fullName>
    </alternativeName>
</protein>
<dbReference type="GO" id="GO:0005524">
    <property type="term" value="F:ATP binding"/>
    <property type="evidence" value="ECO:0007669"/>
    <property type="project" value="UniProtKB-UniRule"/>
</dbReference>
<proteinExistence type="inferred from homology"/>
<dbReference type="Pfam" id="PF12627">
    <property type="entry name" value="PolyA_pol_RNAbd"/>
    <property type="match status" value="1"/>
</dbReference>
<evidence type="ECO:0000256" key="1">
    <source>
        <dbReference type="ARBA" id="ARBA00001946"/>
    </source>
</evidence>
<keyword evidence="4 11" id="KW-0548">Nucleotidyltransferase</keyword>
<dbReference type="GO" id="GO:0000049">
    <property type="term" value="F:tRNA binding"/>
    <property type="evidence" value="ECO:0007669"/>
    <property type="project" value="UniProtKB-UniRule"/>
</dbReference>
<keyword evidence="8 11" id="KW-0067">ATP-binding</keyword>
<dbReference type="SUPFAM" id="SSF81891">
    <property type="entry name" value="Poly A polymerase C-terminal region-like"/>
    <property type="match status" value="1"/>
</dbReference>
<keyword evidence="3 11" id="KW-0819">tRNA processing</keyword>
<keyword evidence="5 11" id="KW-0479">Metal-binding</keyword>
<dbReference type="Gene3D" id="3.30.460.10">
    <property type="entry name" value="Beta Polymerase, domain 2"/>
    <property type="match status" value="1"/>
</dbReference>
<dbReference type="GO" id="GO:0001680">
    <property type="term" value="P:tRNA 3'-terminal CCA addition"/>
    <property type="evidence" value="ECO:0007669"/>
    <property type="project" value="UniProtKB-UniRule"/>
</dbReference>
<dbReference type="PANTHER" id="PTHR47545">
    <property type="entry name" value="MULTIFUNCTIONAL CCA PROTEIN"/>
    <property type="match status" value="1"/>
</dbReference>
<feature type="domain" description="HD" evidence="12">
    <location>
        <begin position="228"/>
        <end position="321"/>
    </location>
</feature>
<comment type="function">
    <text evidence="11">Catalyzes the addition and repair of the essential 3'-terminal CCA sequence in tRNAs without using a nucleic acid template. Adds these three nucleotides in the order of C, C, and A to the tRNA nucleotide-73, using CTP and ATP as substrates and producing inorganic pyrophosphate. tRNA 3'-terminal CCA addition is required both for tRNA processing and repair. Also involved in tRNA surveillance by mediating tandem CCA addition to generate a CCACCA at the 3' terminus of unstable tRNAs. While stable tRNAs receive only 3'-terminal CCA, unstable tRNAs are marked with CCACCA and rapidly degraded.</text>
</comment>
<dbReference type="STRING" id="59196.RICGR_0178"/>
<organism evidence="13 14">
    <name type="scientific">Rickettsiella grylli</name>
    <dbReference type="NCBI Taxonomy" id="59196"/>
    <lineage>
        <taxon>Bacteria</taxon>
        <taxon>Pseudomonadati</taxon>
        <taxon>Pseudomonadota</taxon>
        <taxon>Gammaproteobacteria</taxon>
        <taxon>Legionellales</taxon>
        <taxon>Coxiellaceae</taxon>
        <taxon>Rickettsiella</taxon>
    </lineage>
</organism>
<dbReference type="InterPro" id="IPR006674">
    <property type="entry name" value="HD_domain"/>
</dbReference>
<dbReference type="InterPro" id="IPR032828">
    <property type="entry name" value="PolyA_RNA-bd"/>
</dbReference>